<keyword evidence="6" id="KW-0862">Zinc</keyword>
<dbReference type="SUPFAM" id="SSF63393">
    <property type="entry name" value="RNA polymerase subunits"/>
    <property type="match status" value="1"/>
</dbReference>
<keyword evidence="3" id="KW-0808">Transferase</keyword>
<dbReference type="SMART" id="SM00659">
    <property type="entry name" value="RPOLCX"/>
    <property type="match status" value="1"/>
</dbReference>
<evidence type="ECO:0000256" key="2">
    <source>
        <dbReference type="ARBA" id="ARBA00022490"/>
    </source>
</evidence>
<keyword evidence="2" id="KW-0963">Cytoplasm</keyword>
<accession>X0WUM9</accession>
<evidence type="ECO:0000256" key="6">
    <source>
        <dbReference type="ARBA" id="ARBA00022833"/>
    </source>
</evidence>
<dbReference type="AlphaFoldDB" id="X0WUM9"/>
<dbReference type="GO" id="GO:0006351">
    <property type="term" value="P:DNA-templated transcription"/>
    <property type="evidence" value="ECO:0007669"/>
    <property type="project" value="InterPro"/>
</dbReference>
<keyword evidence="7" id="KW-0804">Transcription</keyword>
<gene>
    <name evidence="8" type="ORF">S01H1_50586</name>
</gene>
<keyword evidence="1" id="KW-0240">DNA-directed RNA polymerase</keyword>
<dbReference type="GO" id="GO:0000428">
    <property type="term" value="C:DNA-directed RNA polymerase complex"/>
    <property type="evidence" value="ECO:0007669"/>
    <property type="project" value="UniProtKB-KW"/>
</dbReference>
<sequence length="45" mass="5265">MVSYKCFSCNKKVSAEYLRKRVRCPYCGSKMLFKPRSVSTKVKAR</sequence>
<comment type="caution">
    <text evidence="8">The sequence shown here is derived from an EMBL/GenBank/DDBJ whole genome shotgun (WGS) entry which is preliminary data.</text>
</comment>
<keyword evidence="4" id="KW-0548">Nucleotidyltransferase</keyword>
<dbReference type="GO" id="GO:0003677">
    <property type="term" value="F:DNA binding"/>
    <property type="evidence" value="ECO:0007669"/>
    <property type="project" value="InterPro"/>
</dbReference>
<evidence type="ECO:0000256" key="1">
    <source>
        <dbReference type="ARBA" id="ARBA00022478"/>
    </source>
</evidence>
<evidence type="ECO:0000256" key="3">
    <source>
        <dbReference type="ARBA" id="ARBA00022679"/>
    </source>
</evidence>
<dbReference type="Gene3D" id="2.20.28.30">
    <property type="entry name" value="RNA polymerase ii, chain L"/>
    <property type="match status" value="1"/>
</dbReference>
<protein>
    <recommendedName>
        <fullName evidence="9">DNA-directed RNA polymerase subunit P</fullName>
    </recommendedName>
</protein>
<proteinExistence type="inferred from homology"/>
<dbReference type="InterPro" id="IPR023464">
    <property type="entry name" value="Rpo12"/>
</dbReference>
<organism evidence="8">
    <name type="scientific">marine sediment metagenome</name>
    <dbReference type="NCBI Taxonomy" id="412755"/>
    <lineage>
        <taxon>unclassified sequences</taxon>
        <taxon>metagenomes</taxon>
        <taxon>ecological metagenomes</taxon>
    </lineage>
</organism>
<reference evidence="8" key="1">
    <citation type="journal article" date="2014" name="Front. Microbiol.">
        <title>High frequency of phylogenetically diverse reductive dehalogenase-homologous genes in deep subseafloor sedimentary metagenomes.</title>
        <authorList>
            <person name="Kawai M."/>
            <person name="Futagami T."/>
            <person name="Toyoda A."/>
            <person name="Takaki Y."/>
            <person name="Nishi S."/>
            <person name="Hori S."/>
            <person name="Arai W."/>
            <person name="Tsubouchi T."/>
            <person name="Morono Y."/>
            <person name="Uchiyama I."/>
            <person name="Ito T."/>
            <person name="Fujiyama A."/>
            <person name="Inagaki F."/>
            <person name="Takami H."/>
        </authorList>
    </citation>
    <scope>NUCLEOTIDE SEQUENCE</scope>
    <source>
        <strain evidence="8">Expedition CK06-06</strain>
    </source>
</reference>
<keyword evidence="5" id="KW-0479">Metal-binding</keyword>
<evidence type="ECO:0000313" key="8">
    <source>
        <dbReference type="EMBL" id="GAG16421.1"/>
    </source>
</evidence>
<dbReference type="GO" id="GO:0046872">
    <property type="term" value="F:metal ion binding"/>
    <property type="evidence" value="ECO:0007669"/>
    <property type="project" value="UniProtKB-KW"/>
</dbReference>
<evidence type="ECO:0000256" key="5">
    <source>
        <dbReference type="ARBA" id="ARBA00022723"/>
    </source>
</evidence>
<evidence type="ECO:0000256" key="4">
    <source>
        <dbReference type="ARBA" id="ARBA00022695"/>
    </source>
</evidence>
<dbReference type="InterPro" id="IPR029040">
    <property type="entry name" value="RPABC4/Spt4"/>
</dbReference>
<evidence type="ECO:0008006" key="9">
    <source>
        <dbReference type="Google" id="ProtNLM"/>
    </source>
</evidence>
<dbReference type="InterPro" id="IPR006591">
    <property type="entry name" value="RNAP_P/RPABC4"/>
</dbReference>
<dbReference type="HAMAP" id="MF_00615">
    <property type="entry name" value="RNApol_arch_Rpo12"/>
    <property type="match status" value="1"/>
</dbReference>
<dbReference type="GO" id="GO:0003899">
    <property type="term" value="F:DNA-directed RNA polymerase activity"/>
    <property type="evidence" value="ECO:0007669"/>
    <property type="project" value="InterPro"/>
</dbReference>
<evidence type="ECO:0000256" key="7">
    <source>
        <dbReference type="ARBA" id="ARBA00023163"/>
    </source>
</evidence>
<name>X0WUM9_9ZZZZ</name>
<dbReference type="EMBL" id="BARS01032600">
    <property type="protein sequence ID" value="GAG16421.1"/>
    <property type="molecule type" value="Genomic_DNA"/>
</dbReference>